<evidence type="ECO:0000259" key="12">
    <source>
        <dbReference type="PROSITE" id="PS52004"/>
    </source>
</evidence>
<feature type="region of interest" description="C-terminal hotdog fold" evidence="9">
    <location>
        <begin position="1053"/>
        <end position="1192"/>
    </location>
</feature>
<dbReference type="EMBL" id="CP047020">
    <property type="protein sequence ID" value="QHA03360.1"/>
    <property type="molecule type" value="Genomic_DNA"/>
</dbReference>
<dbReference type="InterPro" id="IPR036736">
    <property type="entry name" value="ACP-like_sf"/>
</dbReference>
<feature type="domain" description="Ketosynthase family 3 (KS3)" evidence="12">
    <location>
        <begin position="1713"/>
        <end position="2125"/>
    </location>
</feature>
<gene>
    <name evidence="14" type="ORF">GQF42_08835</name>
</gene>
<dbReference type="PANTHER" id="PTHR43775:SF51">
    <property type="entry name" value="INACTIVE PHENOLPHTHIOCEROL SYNTHESIS POLYKETIDE SYNTHASE TYPE I PKS1-RELATED"/>
    <property type="match status" value="1"/>
</dbReference>
<dbReference type="InterPro" id="IPR018201">
    <property type="entry name" value="Ketoacyl_synth_AS"/>
</dbReference>
<dbReference type="Proteomes" id="UP000436138">
    <property type="component" value="Chromosome"/>
</dbReference>
<evidence type="ECO:0000256" key="5">
    <source>
        <dbReference type="ARBA" id="ARBA00022679"/>
    </source>
</evidence>
<dbReference type="InterPro" id="IPR050091">
    <property type="entry name" value="PKS_NRPS_Biosynth_Enz"/>
</dbReference>
<dbReference type="SMART" id="SM00822">
    <property type="entry name" value="PKS_KR"/>
    <property type="match status" value="3"/>
</dbReference>
<dbReference type="SMART" id="SM00823">
    <property type="entry name" value="PKS_PP"/>
    <property type="match status" value="3"/>
</dbReference>
<dbReference type="InterPro" id="IPR057326">
    <property type="entry name" value="KR_dom"/>
</dbReference>
<dbReference type="Pfam" id="PF02801">
    <property type="entry name" value="Ketoacyl-synt_C"/>
    <property type="match status" value="3"/>
</dbReference>
<evidence type="ECO:0000256" key="6">
    <source>
        <dbReference type="ARBA" id="ARBA00023194"/>
    </source>
</evidence>
<feature type="region of interest" description="Disordered" evidence="10">
    <location>
        <begin position="461"/>
        <end position="480"/>
    </location>
</feature>
<dbReference type="GO" id="GO:0004315">
    <property type="term" value="F:3-oxoacyl-[acyl-carrier-protein] synthase activity"/>
    <property type="evidence" value="ECO:0007669"/>
    <property type="project" value="InterPro"/>
</dbReference>
<comment type="cofactor">
    <cofactor evidence="1">
        <name>pantetheine 4'-phosphate</name>
        <dbReference type="ChEBI" id="CHEBI:47942"/>
    </cofactor>
</comment>
<evidence type="ECO:0000256" key="2">
    <source>
        <dbReference type="ARBA" id="ARBA00004792"/>
    </source>
</evidence>
<dbReference type="InterPro" id="IPR014031">
    <property type="entry name" value="Ketoacyl_synth_C"/>
</dbReference>
<dbReference type="PROSITE" id="PS50075">
    <property type="entry name" value="CARRIER"/>
    <property type="match status" value="3"/>
</dbReference>
<proteinExistence type="predicted"/>
<dbReference type="InterPro" id="IPR013968">
    <property type="entry name" value="PKS_KR"/>
</dbReference>
<evidence type="ECO:0000256" key="10">
    <source>
        <dbReference type="SAM" id="MobiDB-lite"/>
    </source>
</evidence>
<dbReference type="InterPro" id="IPR032821">
    <property type="entry name" value="PKS_assoc"/>
</dbReference>
<sequence>MTNDEKLLSYLKRVSADLAQTRQRLREVETQDREPIAIVGMSCRFPGGVTTPEEFWRLVHDGTDAIGDFPDDRGWDVDGIYDPDPDATGKTYVKRGGFLADAAGFEPDFFGISPREAVAMDPQQRLLLEVSWEALERARIAPDSAHGGRIGVFAGTNGQDYKDLLARMPQDSEAALGTGVLAAVISGRISYTLGLEGPAVTIDTACSSALVAVHLAVQALRNRECTLALAGGATVMSTPGNFIAFSRQRGLAVDGRSKSFADTADGTSWSEGAGMLVLERLSDARRNGHEVLAVVRGSAVNQDGASNGLTAPNGPSQQRVIRAALTGAQLVPADVDLLEAHGTGTTLGDPIEAQALLATYGQDRPEGTPLWLGSVKSNIGHTQAAAGVAGIIKAVMAIRHQVLPKSLFADEPSTKVDWDQGQVRLLTENRPWTDPGRPRRAAVSSFGASGTNAHTILEEAPAEEPAQAEPEPGPRTAPPLVPWVLTGRTERALREQAARLVAAVGESAPQDVAHSLAATRTAHQYRAVVLGADRDALIEAATRIAEGGGGAAFGRVRKGQTAFLFTGQGSQRAGMGRGLYAHFPVFARTVDEICALFDDDLREVMFGDDPEPLNRTARTQTALFAFEVALYRLVESWGMTPDYLAGHSIGEIAAAHVAGVLDLPDAATLVAARGRLMQALPEGGAMIAVRATEDEVRPLLTERVGIAAVNGPDSVVISGDTAEAEAVAARFEKSRRLKVSHAFHSPLMEPMLADFRSVITSLTFHRATIPLVSNVTGSLATQDLATPEYWVRHVREAVRFHDGIRALAAEDVTRFLELGPDAVLTAMARECLAADGTESDAVLAAATRREHDETQTLLTAVARMYTGGSAVDWTALFTGARTVDLPTTAFQRERFWPETATTVGDVGSAGLDSADHPLLGAATMLADSDGAVLTGRLSVRTHAWIADHVVGGSVVVPGTAMVELAVRAGDQVGCGRLEELALEVPLVLPADDGVRVQVAVGAPDASGARTVQVYARAESLPADEPWTLHASGLLAAGTDTPGTRLDVWPPEDAEPLDTTGLYERHAAAGLEYGPGFRALTAAWRRGEEVFAEVRLPERPAADAPRFGLHPAAFDAALHSLALLGDGSADDTARLPFMFAGVTLHAVGASVLRARLVPAGPDAFAVDLADATGAPVATVTSLASRPLTNLRAARDTTADALFTLEWQPLPLGIDAPDTDHRVLHSTPGTDAAAVRETLHSALAALQDDDPRPLAVVTHGAVSVAGEDVSDLAGAAVWGLVRSAQSENPDRYVLLDLAPGTDAASVLPAVLASGEPQVALRSGAAYAARLVRTEMPQEPAGLGLDPEGTVLLTGATGGLGPVLARHLVTAYGVRHLALLSRSGNSSDLIAELAGLGATATAHACDVADRDALAAALAGIPAEHPLTAVVHAAGILDDGVVASLTPERLDRVLAPKALGALHLHELTDGLSAFVLFSSVAGTVGAPGQGNYAAANALLDALAAHRRAQGAPALSLAWGPWAPSGGMTSSLDEADRARMARGGMTALSAEEGTALFDLAVRVGRPAVAPVRLSLPALRAQGSGLASVFRALAGRSVRRAAAAEGADTGFAERMAGLGDEERAEALLHTVRTHVAAVLGHADPGGVESDRAFKDLGFDSLAAIELRNSLSAELDQRLSATLVFDHPSPEALAAHLGTLVGGARAGTRRARRTVTARADEPLAIVGLACRYPGDVRSPEDLWRLVADGTDAITPFPANRGWDVDRIVDAGRQRPDTSYVGEGGFLHDAGEFDAPFFGISPKEALVMDPQQRLLLEVSWDALESAGIDPHTLKGSRTGVFAGVQYHDYFGSFGSGSIISGRIAYTLGLEGPSLSVDTACSSSLVALHLAAQSLRQGESSLALVGGVAVMATPETFIEFSRQGALAPDARTRAFADAAGGTVWGEGVGVMVVERLSDARRNGHEVLAVVRGTAVNQDGASNGLTAPNGPSQERVILEALENARLTTADVDIVEAHGTGTTLGDPIEAQALLATYGRERPEDTPLWLGSVKSNIGHTQAAAGVAGVIKMVMAMRHGILPQTLHVDRPSTKVDWDAGQVRLLTEQQDWPQHGRPRRAGVSSFGISGTNAHVILEQAPPAPAEPPHGGPEGLAVPWLLTAKTPAALSGQAAALLGHLDTHCEPSPSDIGWSLATARARFPHRAAITGADPAELREALAALADGTTARTLVQGTAAGRARPVFVFPGQGSQWSGMATRLLDESPVFAARMAECAAALAPYTDWDFHTELRGDLDRVDVVQPLLWAVMVSLAHTWSAYGVTPAAVIGHSQGEIAAACAVGALSLQDGARVVALRSQAIAELLSGSGGMMSVAEGADAVRARLTAWDGRLSVAAVNGAASTVVSGDPDALDELLGRLREEKVRAKRLPVDYASHSAHVETLRERLADVLDGIEPRATQVPFYSTVTGGPVDTTELGAGYWYTNLRGTVLFEDAVRAAVTDGHQLFIESSPHPVLTVGIQETDDAVAAVGSLRRDEGGRDRMLIALGEAFTHGADVDWAAVAEGRRPRRVPLPGYAFQREWYWLDSTATGADVTSAGLAPTDHALLGAAMVRADSEGAVLTGRLSPGTQPWLADHRVGGRLLFPGTGHLELALRAGDQVGCGDIAELTLHAPLVLPDHGAVQLQVAVGAPEGDTRPVTIWSRPESPDEELPWTRHADGLLAPTGTLPADSDPLTAWPPQGAEAVSLDGLYDELAALGLGYGPLFQGLRAAWRTVDGLYAEVATDAAPDGFGLHPALSDAALHTVGLTDAAGEQALLPFAWSGVRLHATGASALRVRVRPTGEGTVSLTLADPTGVPVATVDSLTLRPLRTEALEAASGSARAGGLYRVDWVPAPSATQPAEAAEVVRAPAGVGAAAVRAAVDTVLDELRARLAGDDRNLVVVAGTDPAGAAVGGLVRSAQSENPGRIVLVEADEEVDTARLAEAVAIAEPHLALREGAWLVPRLTRVTEGPDASESPGLGTGTVLLTGATGALGGILARHLVAVRDVRHLLLLSRSGNTAGLVAELTELGAEVTSVACDVADRAALAAVLDAVPADRPLTAVIHAAGVLADGVLTSLTPERIDTVFRPKVDAAWNLHELTADLDLSAFVLFSSSAATLGSPGQANYAAANAYLDALAVHRRTLGLPAHSLAWGLWAQAGGMTGTLDETDLTRISRGGVAPLETDEGVALFDAAVRGADPAVLPVKLDLAALRAQGEGLAPLLRALVPVRRAGAAGGQSGAGGADALRERLAGLLEGEREPFLTALVQNHVATILGYRSTQDVGRTLAFRELGFDSLAAVELRNRLSAATGLRLPATLVFDHPTPAELAAHLLGELTGTLAEVTRSPASRSAAAADEPIAVIGMACRFPGSVASPEDLWRLVAEGRDAVGEFPTDRGWDVENLYDPTLDRPGTSYTRHGAFLYDAADFDPAFFAMDDEEAEVTDPQQRLLLETSWEALERAAIDPATLRGSDTGVFAGVMYHDYFGSFGSGSVVSGRVAYTLGLEGPTLSVDTACSSSLVALHLAAQALRQGDCSLALAGGVTVMATPGTFVEFSRHRGLARDGRCRPFADAADGTGFGEGAGVLLLERLSDARRRGHNILAVLRGTAVNQDGASNGISAPNGPAQQRVIRRALQAAGLRAADVDVVEAHGTGTTLGDPIEAQALIATYGAEHTEDSPLWLGSVKSNLGHTQAAAGVAGVIKMVEAIRNETLPASLGVDRPSRHVEWEGAGVRLLTENRSWPDPGRPRRAGISSFGISGTNAHVIIEAAPEPEPVQEPATPATAAVPWLLSGHTPDALRAQAARLLEHLSATADTDPYRLAGALAHARTRLVHRAAVLGRTRDELTAGVRALAQGRTPQAGVLGTAADGRLAFLFSGQGSQLPGMGTRLAAAFPAFAAAFDEVCAHLNPLLDRPLAEVLDSAGLLERTEYTQPALFAVEVALYRLLESFGVRPDLLAGHSVGEFAAAHVAGVLDLKDACTLVAARGRLMQALPEGGAMIAVNATEDEVAALLGDGVGIAAVNGPTSVVVSGPAEAARALAARFERTKELAVSHAFHSALMEPMLQEFREIAASLSYGRLRIPLVSTLTGAPADPDELCTPEYWVRHAREAVRFADAVTALHDAGVRHFAEVGPGSALTAAAGECLPDGAAVVPLLRKDREETEAFVAGLAALHVHGAAVDWTALLPHRDGSDLPTYAFQRSRHWMTGDLGLPRPAADHPLLGTAVELAGADGLLYTGRLSLAEHPWLADHSVGGVPLLPGTAFVEMALAAGGRVGCGTVEDLTVTEPLVLPEDGAVRLQCTVGEPDASGARAFRVHAAAADGDPWTAHATGLLRPAEERAAHDLAAWPPPGAEPVDLDGVYDRLAGLGAEYGPRFQGLVAAWRRGDETYAEVAVPTDGAAFGLHPALFDSALHAIGLRAGAEERMTLPFAWNGVELYTRGVSALRVRIAPAGTGAVRIEAADESGQPVARVASLSLREVDPQRIAAAAAGGHDDLFALDWAPLSVPAAPQAGRWTVLGAGSTELAGALAGEVAEVAVAAELTEAAEQAPDTVVLVHTGGDTPEAIRAGVRELLSQVQEWLADDRFAETTLVVATSGAGGPEGVTDPGAAAAWGLIRSAQSEHPDRLVLADLDDTDASRRLLPSAVASGEPQLALRNGMSNVPRLVRAPRAAAAAPADWSGGVLVTGGTGALGRLVARHLVTAHGAERLVLLSRSGPEGPGAAELGEELTALGAQVTIVACDAADRTALARVLDEHPVRAVVHTAGVLADAVLTSLTPERLDTVLRPKLDAAWNLHELTRERPLTAFVLFSSAAGLLGSPGQSGYAAGNTFLDALAVHRRSLGLPAVSLAWGAWAGSGGMADRLGDTDSRRMASGGVLALDAEAGLALFDTGVGRDEPVLLPARLDLAPREAARVAPLLRSLVRAPRRTGSGASAAVSALRRELAGLAPKERTERLLRLVRDEAGAVLGIEELANELPFKDLGFDSLTAVEFRNRLNEATGLRLTATLVFDHPTPAALTEHLAAELAPRPADGERDEADTVRAALAAIPVGRLREAGLLDSLLELAGLRPASQSAAAGEPSRAPIAAMDAESLISMALDDLVEDDDAL</sequence>
<name>A0A6I6N096_9ACTN</name>
<dbReference type="GO" id="GO:0033068">
    <property type="term" value="P:macrolide biosynthetic process"/>
    <property type="evidence" value="ECO:0007669"/>
    <property type="project" value="UniProtKB-ARBA"/>
</dbReference>
<dbReference type="PROSITE" id="PS00606">
    <property type="entry name" value="KS3_1"/>
    <property type="match status" value="3"/>
</dbReference>
<dbReference type="RefSeq" id="WP_158919095.1">
    <property type="nucleotide sequence ID" value="NZ_CP047020.1"/>
</dbReference>
<feature type="compositionally biased region" description="Pro residues" evidence="10">
    <location>
        <begin position="471"/>
        <end position="480"/>
    </location>
</feature>
<dbReference type="GO" id="GO:0006633">
    <property type="term" value="P:fatty acid biosynthetic process"/>
    <property type="evidence" value="ECO:0007669"/>
    <property type="project" value="InterPro"/>
</dbReference>
<dbReference type="InterPro" id="IPR055123">
    <property type="entry name" value="SpnB-like_Rossmann"/>
</dbReference>
<dbReference type="Pfam" id="PF08990">
    <property type="entry name" value="Docking"/>
    <property type="match status" value="1"/>
</dbReference>
<feature type="domain" description="Ketosynthase family 3 (KS3)" evidence="12">
    <location>
        <begin position="33"/>
        <end position="459"/>
    </location>
</feature>
<feature type="domain" description="PKS/mFAS DH" evidence="13">
    <location>
        <begin position="2588"/>
        <end position="2859"/>
    </location>
</feature>
<dbReference type="InterPro" id="IPR016039">
    <property type="entry name" value="Thiolase-like"/>
</dbReference>
<evidence type="ECO:0000259" key="11">
    <source>
        <dbReference type="PROSITE" id="PS50075"/>
    </source>
</evidence>
<evidence type="ECO:0000313" key="15">
    <source>
        <dbReference type="Proteomes" id="UP000436138"/>
    </source>
</evidence>
<dbReference type="SUPFAM" id="SSF53901">
    <property type="entry name" value="Thiolase-like"/>
    <property type="match status" value="3"/>
</dbReference>
<dbReference type="CDD" id="cd08956">
    <property type="entry name" value="KR_3_FAS_SDR_x"/>
    <property type="match status" value="3"/>
</dbReference>
<feature type="domain" description="Ketosynthase family 3 (KS3)" evidence="12">
    <location>
        <begin position="3380"/>
        <end position="3792"/>
    </location>
</feature>
<dbReference type="SUPFAM" id="SSF51735">
    <property type="entry name" value="NAD(P)-binding Rossmann-fold domains"/>
    <property type="match status" value="6"/>
</dbReference>
<keyword evidence="4" id="KW-0597">Phosphoprotein</keyword>
<dbReference type="SMART" id="SM00825">
    <property type="entry name" value="PKS_KS"/>
    <property type="match status" value="3"/>
</dbReference>
<dbReference type="SMART" id="SM00826">
    <property type="entry name" value="PKS_DH"/>
    <property type="match status" value="3"/>
</dbReference>
<feature type="region of interest" description="N-terminal hotdog fold" evidence="9">
    <location>
        <begin position="4242"/>
        <end position="4364"/>
    </location>
</feature>
<feature type="region of interest" description="C-terminal hotdog fold" evidence="9">
    <location>
        <begin position="4376"/>
        <end position="4509"/>
    </location>
</feature>
<dbReference type="SUPFAM" id="SSF47336">
    <property type="entry name" value="ACP-like"/>
    <property type="match status" value="3"/>
</dbReference>
<keyword evidence="3" id="KW-0596">Phosphopantetheine</keyword>
<dbReference type="Gene3D" id="3.40.47.10">
    <property type="match status" value="3"/>
</dbReference>
<dbReference type="Gene3D" id="3.40.50.720">
    <property type="entry name" value="NAD(P)-binding Rossmann-like Domain"/>
    <property type="match status" value="3"/>
</dbReference>
<comment type="pathway">
    <text evidence="2">Antibiotic biosynthesis.</text>
</comment>
<evidence type="ECO:0000313" key="14">
    <source>
        <dbReference type="EMBL" id="QHA03360.1"/>
    </source>
</evidence>
<dbReference type="InterPro" id="IPR015083">
    <property type="entry name" value="NorB/c/GfsB-D-like_docking"/>
</dbReference>
<feature type="region of interest" description="N-terminal hotdog fold" evidence="9">
    <location>
        <begin position="916"/>
        <end position="1041"/>
    </location>
</feature>
<dbReference type="InterPro" id="IPR020807">
    <property type="entry name" value="PKS_DH"/>
</dbReference>
<dbReference type="Pfam" id="PF00109">
    <property type="entry name" value="ketoacyl-synt"/>
    <property type="match status" value="3"/>
</dbReference>
<dbReference type="FunFam" id="1.10.1200.10:FF:000007">
    <property type="entry name" value="Probable polyketide synthase pks17"/>
    <property type="match status" value="3"/>
</dbReference>
<organism evidence="14 15">
    <name type="scientific">Streptomyces broussonetiae</name>
    <dbReference type="NCBI Taxonomy" id="2686304"/>
    <lineage>
        <taxon>Bacteria</taxon>
        <taxon>Bacillati</taxon>
        <taxon>Actinomycetota</taxon>
        <taxon>Actinomycetes</taxon>
        <taxon>Kitasatosporales</taxon>
        <taxon>Streptomycetaceae</taxon>
        <taxon>Streptomyces</taxon>
    </lineage>
</organism>
<dbReference type="FunFam" id="3.40.366.10:FF:000002">
    <property type="entry name" value="Probable polyketide synthase 2"/>
    <property type="match status" value="1"/>
</dbReference>
<dbReference type="SMART" id="SM00827">
    <property type="entry name" value="PKS_AT"/>
    <property type="match status" value="3"/>
</dbReference>
<keyword evidence="6" id="KW-0045">Antibiotic biosynthesis</keyword>
<evidence type="ECO:0000256" key="4">
    <source>
        <dbReference type="ARBA" id="ARBA00022553"/>
    </source>
</evidence>
<evidence type="ECO:0000256" key="1">
    <source>
        <dbReference type="ARBA" id="ARBA00001957"/>
    </source>
</evidence>
<evidence type="ECO:0000259" key="13">
    <source>
        <dbReference type="PROSITE" id="PS52019"/>
    </source>
</evidence>
<feature type="domain" description="Carrier" evidence="11">
    <location>
        <begin position="4974"/>
        <end position="5049"/>
    </location>
</feature>
<feature type="active site" description="Proton acceptor; for dehydratase activity" evidence="9">
    <location>
        <position position="2620"/>
    </location>
</feature>
<dbReference type="Pfam" id="PF14765">
    <property type="entry name" value="PS-DH"/>
    <property type="match status" value="3"/>
</dbReference>
<dbReference type="InterPro" id="IPR001227">
    <property type="entry name" value="Ac_transferase_dom_sf"/>
</dbReference>
<dbReference type="KEGG" id="sbro:GQF42_08835"/>
<keyword evidence="15" id="KW-1185">Reference proteome</keyword>
<feature type="domain" description="Carrier" evidence="11">
    <location>
        <begin position="3285"/>
        <end position="3360"/>
    </location>
</feature>
<dbReference type="Pfam" id="PF21089">
    <property type="entry name" value="PKS_DH_N"/>
    <property type="match status" value="3"/>
</dbReference>
<keyword evidence="8" id="KW-0012">Acyltransferase</keyword>
<dbReference type="InterPro" id="IPR020806">
    <property type="entry name" value="PKS_PP-bd"/>
</dbReference>
<dbReference type="InterPro" id="IPR049900">
    <property type="entry name" value="PKS_mFAS_DH"/>
</dbReference>
<dbReference type="InterPro" id="IPR016036">
    <property type="entry name" value="Malonyl_transacylase_ACP-bd"/>
</dbReference>
<dbReference type="PANTHER" id="PTHR43775">
    <property type="entry name" value="FATTY ACID SYNTHASE"/>
    <property type="match status" value="1"/>
</dbReference>
<dbReference type="Gene3D" id="1.10.1200.10">
    <property type="entry name" value="ACP-like"/>
    <property type="match status" value="3"/>
</dbReference>
<dbReference type="PROSITE" id="PS52019">
    <property type="entry name" value="PKS_MFAS_DH"/>
    <property type="match status" value="3"/>
</dbReference>
<dbReference type="SUPFAM" id="SSF55048">
    <property type="entry name" value="Probable ACP-binding domain of malonyl-CoA ACP transacylase"/>
    <property type="match status" value="3"/>
</dbReference>
<dbReference type="Pfam" id="PF00550">
    <property type="entry name" value="PP-binding"/>
    <property type="match status" value="3"/>
</dbReference>
<dbReference type="CDD" id="cd00833">
    <property type="entry name" value="PKS"/>
    <property type="match status" value="3"/>
</dbReference>
<dbReference type="Pfam" id="PF22953">
    <property type="entry name" value="SpnB_Rossmann"/>
    <property type="match status" value="3"/>
</dbReference>
<dbReference type="PROSITE" id="PS00012">
    <property type="entry name" value="PHOSPHOPANTETHEINE"/>
    <property type="match status" value="2"/>
</dbReference>
<feature type="active site" description="Proton acceptor; for dehydratase activity" evidence="9">
    <location>
        <position position="948"/>
    </location>
</feature>
<dbReference type="SUPFAM" id="SSF52151">
    <property type="entry name" value="FabD/lysophospholipase-like"/>
    <property type="match status" value="3"/>
</dbReference>
<feature type="domain" description="Carrier" evidence="11">
    <location>
        <begin position="1619"/>
        <end position="1694"/>
    </location>
</feature>
<evidence type="ECO:0000256" key="8">
    <source>
        <dbReference type="ARBA" id="ARBA00023315"/>
    </source>
</evidence>
<feature type="domain" description="PKS/mFAS DH" evidence="13">
    <location>
        <begin position="916"/>
        <end position="1192"/>
    </location>
</feature>
<keyword evidence="7" id="KW-0511">Multifunctional enzyme</keyword>
<evidence type="ECO:0000256" key="3">
    <source>
        <dbReference type="ARBA" id="ARBA00022450"/>
    </source>
</evidence>
<dbReference type="PROSITE" id="PS52004">
    <property type="entry name" value="KS3_2"/>
    <property type="match status" value="3"/>
</dbReference>
<dbReference type="InterPro" id="IPR049552">
    <property type="entry name" value="PKS_DH_N"/>
</dbReference>
<protein>
    <submittedName>
        <fullName evidence="14">SDR family NAD(P)-dependent oxidoreductase</fullName>
    </submittedName>
</protein>
<dbReference type="SMART" id="SM01294">
    <property type="entry name" value="PKS_PP_betabranch"/>
    <property type="match status" value="3"/>
</dbReference>
<accession>A0A6I6N096</accession>
<feature type="domain" description="PKS/mFAS DH" evidence="13">
    <location>
        <begin position="4242"/>
        <end position="4509"/>
    </location>
</feature>
<feature type="region of interest" description="C-terminal hotdog fold" evidence="9">
    <location>
        <begin position="2726"/>
        <end position="2859"/>
    </location>
</feature>
<dbReference type="GO" id="GO:0004312">
    <property type="term" value="F:fatty acid synthase activity"/>
    <property type="evidence" value="ECO:0007669"/>
    <property type="project" value="TreeGrafter"/>
</dbReference>
<reference evidence="14 15" key="1">
    <citation type="submission" date="2019-12" db="EMBL/GenBank/DDBJ databases">
        <title>Streptomyces sp. strain T44 isolated from rhizosphere soil of Broussonetia papyrifera.</title>
        <authorList>
            <person name="Mo P."/>
        </authorList>
    </citation>
    <scope>NUCLEOTIDE SEQUENCE [LARGE SCALE GENOMIC DNA]</scope>
    <source>
        <strain evidence="14 15">T44</strain>
    </source>
</reference>
<evidence type="ECO:0000256" key="7">
    <source>
        <dbReference type="ARBA" id="ARBA00023268"/>
    </source>
</evidence>
<dbReference type="GO" id="GO:0031177">
    <property type="term" value="F:phosphopantetheine binding"/>
    <property type="evidence" value="ECO:0007669"/>
    <property type="project" value="InterPro"/>
</dbReference>
<dbReference type="Pfam" id="PF08659">
    <property type="entry name" value="KR"/>
    <property type="match status" value="3"/>
</dbReference>
<dbReference type="InterPro" id="IPR016035">
    <property type="entry name" value="Acyl_Trfase/lysoPLipase"/>
</dbReference>
<feature type="active site" description="Proton donor; for dehydratase activity" evidence="9">
    <location>
        <position position="1114"/>
    </location>
</feature>
<dbReference type="Gene3D" id="3.10.129.110">
    <property type="entry name" value="Polyketide synthase dehydratase"/>
    <property type="match status" value="3"/>
</dbReference>
<dbReference type="FunFam" id="3.40.47.10:FF:000019">
    <property type="entry name" value="Polyketide synthase type I"/>
    <property type="match status" value="3"/>
</dbReference>
<dbReference type="Pfam" id="PF00698">
    <property type="entry name" value="Acyl_transf_1"/>
    <property type="match status" value="3"/>
</dbReference>
<feature type="active site" description="Proton donor; for dehydratase activity" evidence="9">
    <location>
        <position position="4433"/>
    </location>
</feature>
<dbReference type="Gene3D" id="3.30.70.3290">
    <property type="match status" value="3"/>
</dbReference>
<evidence type="ECO:0000256" key="9">
    <source>
        <dbReference type="PROSITE-ProRule" id="PRU01363"/>
    </source>
</evidence>
<dbReference type="Gene3D" id="3.40.366.10">
    <property type="entry name" value="Malonyl-Coenzyme A Acyl Carrier Protein, domain 2"/>
    <property type="match status" value="3"/>
</dbReference>
<dbReference type="InterPro" id="IPR042104">
    <property type="entry name" value="PKS_dehydratase_sf"/>
</dbReference>
<feature type="active site" description="Proton acceptor; for dehydratase activity" evidence="9">
    <location>
        <position position="4274"/>
    </location>
</feature>
<feature type="region of interest" description="N-terminal hotdog fold" evidence="9">
    <location>
        <begin position="2588"/>
        <end position="2712"/>
    </location>
</feature>
<feature type="active site" description="Proton donor; for dehydratase activity" evidence="9">
    <location>
        <position position="2783"/>
    </location>
</feature>
<dbReference type="InterPro" id="IPR014030">
    <property type="entry name" value="Ketoacyl_synth_N"/>
</dbReference>
<dbReference type="InterPro" id="IPR009081">
    <property type="entry name" value="PP-bd_ACP"/>
</dbReference>
<dbReference type="InterPro" id="IPR049551">
    <property type="entry name" value="PKS_DH_C"/>
</dbReference>
<dbReference type="InterPro" id="IPR020841">
    <property type="entry name" value="PKS_Beta-ketoAc_synthase_dom"/>
</dbReference>
<dbReference type="Pfam" id="PF16197">
    <property type="entry name" value="KAsynt_C_assoc"/>
    <property type="match status" value="3"/>
</dbReference>
<dbReference type="InterPro" id="IPR014043">
    <property type="entry name" value="Acyl_transferase_dom"/>
</dbReference>
<dbReference type="InterPro" id="IPR006162">
    <property type="entry name" value="Ppantetheine_attach_site"/>
</dbReference>
<keyword evidence="5" id="KW-0808">Transferase</keyword>
<dbReference type="InterPro" id="IPR036291">
    <property type="entry name" value="NAD(P)-bd_dom_sf"/>
</dbReference>